<accession>A0AAN9YRD0</accession>
<name>A0AAN9YRD0_9PEZI</name>
<comment type="caution">
    <text evidence="2">The sequence shown here is derived from an EMBL/GenBank/DDBJ whole genome shotgun (WGS) entry which is preliminary data.</text>
</comment>
<keyword evidence="1" id="KW-1133">Transmembrane helix</keyword>
<dbReference type="EMBL" id="JAKJXP020000020">
    <property type="protein sequence ID" value="KAK7754536.1"/>
    <property type="molecule type" value="Genomic_DNA"/>
</dbReference>
<gene>
    <name evidence="2" type="ORF">SLS62_003557</name>
</gene>
<keyword evidence="3" id="KW-1185">Reference proteome</keyword>
<feature type="transmembrane region" description="Helical" evidence="1">
    <location>
        <begin position="112"/>
        <end position="134"/>
    </location>
</feature>
<keyword evidence="1" id="KW-0472">Membrane</keyword>
<organism evidence="2 3">
    <name type="scientific">Diatrype stigma</name>
    <dbReference type="NCBI Taxonomy" id="117547"/>
    <lineage>
        <taxon>Eukaryota</taxon>
        <taxon>Fungi</taxon>
        <taxon>Dikarya</taxon>
        <taxon>Ascomycota</taxon>
        <taxon>Pezizomycotina</taxon>
        <taxon>Sordariomycetes</taxon>
        <taxon>Xylariomycetidae</taxon>
        <taxon>Xylariales</taxon>
        <taxon>Diatrypaceae</taxon>
        <taxon>Diatrype</taxon>
    </lineage>
</organism>
<feature type="transmembrane region" description="Helical" evidence="1">
    <location>
        <begin position="166"/>
        <end position="184"/>
    </location>
</feature>
<keyword evidence="1" id="KW-0812">Transmembrane</keyword>
<evidence type="ECO:0000313" key="2">
    <source>
        <dbReference type="EMBL" id="KAK7754536.1"/>
    </source>
</evidence>
<sequence>MDLSARDSDDPVITYVSPYVELNAGLWTLFTAATIFLGLRIWCKVVLLANNSLTVHEYATGYILRNTEDKWDDRMHILINVTSCGMLVGQAWTKTAFGVTLLRLSRQPWHVWFLWFCIITMNLYMIVKVIFQWAKVCEEKSYDVYYRLDFCIGSTFRDNFKEGGNIYNIIMDFVFATFPWLFTWDLEMRRIEKIGLCMTMSLGMM</sequence>
<reference evidence="2 3" key="1">
    <citation type="submission" date="2024-02" db="EMBL/GenBank/DDBJ databases">
        <title>De novo assembly and annotation of 12 fungi associated with fruit tree decline syndrome in Ontario, Canada.</title>
        <authorList>
            <person name="Sulman M."/>
            <person name="Ellouze W."/>
            <person name="Ilyukhin E."/>
        </authorList>
    </citation>
    <scope>NUCLEOTIDE SEQUENCE [LARGE SCALE GENOMIC DNA]</scope>
    <source>
        <strain evidence="2 3">M11/M66-122</strain>
    </source>
</reference>
<dbReference type="AlphaFoldDB" id="A0AAN9YRD0"/>
<dbReference type="PANTHER" id="PTHR33048">
    <property type="entry name" value="PTH11-LIKE INTEGRAL MEMBRANE PROTEIN (AFU_ORTHOLOGUE AFUA_5G11245)"/>
    <property type="match status" value="1"/>
</dbReference>
<evidence type="ECO:0000256" key="1">
    <source>
        <dbReference type="SAM" id="Phobius"/>
    </source>
</evidence>
<dbReference type="InterPro" id="IPR052337">
    <property type="entry name" value="SAT4-like"/>
</dbReference>
<dbReference type="PANTHER" id="PTHR33048:SF147">
    <property type="entry name" value="INTEGRAL MEMBRANE PROTEIN"/>
    <property type="match status" value="1"/>
</dbReference>
<proteinExistence type="predicted"/>
<evidence type="ECO:0000313" key="3">
    <source>
        <dbReference type="Proteomes" id="UP001320420"/>
    </source>
</evidence>
<dbReference type="Proteomes" id="UP001320420">
    <property type="component" value="Unassembled WGS sequence"/>
</dbReference>
<protein>
    <submittedName>
        <fullName evidence="2">Uncharacterized protein</fullName>
    </submittedName>
</protein>
<feature type="transmembrane region" description="Helical" evidence="1">
    <location>
        <begin position="24"/>
        <end position="43"/>
    </location>
</feature>